<feature type="region of interest" description="Disordered" evidence="1">
    <location>
        <begin position="305"/>
        <end position="354"/>
    </location>
</feature>
<dbReference type="GO" id="GO:0034453">
    <property type="term" value="P:microtubule anchoring"/>
    <property type="evidence" value="ECO:0007669"/>
    <property type="project" value="InterPro"/>
</dbReference>
<dbReference type="PANTHER" id="PTHR13958:SF3">
    <property type="entry name" value="CAP-GLY DOMAIN-CONTAINING PROTEIN-RELATED"/>
    <property type="match status" value="1"/>
</dbReference>
<organism evidence="3 4">
    <name type="scientific">Turnix velox</name>
    <name type="common">Little buttonquail</name>
    <dbReference type="NCBI Taxonomy" id="2529409"/>
    <lineage>
        <taxon>Eukaryota</taxon>
        <taxon>Metazoa</taxon>
        <taxon>Chordata</taxon>
        <taxon>Craniata</taxon>
        <taxon>Vertebrata</taxon>
        <taxon>Euteleostomi</taxon>
        <taxon>Archelosauria</taxon>
        <taxon>Archosauria</taxon>
        <taxon>Dinosauria</taxon>
        <taxon>Saurischia</taxon>
        <taxon>Theropoda</taxon>
        <taxon>Coelurosauria</taxon>
        <taxon>Aves</taxon>
        <taxon>Neognathae</taxon>
        <taxon>Neoaves</taxon>
        <taxon>Charadriiformes</taxon>
        <taxon>Turnicidae</taxon>
        <taxon>Turnix</taxon>
    </lineage>
</organism>
<dbReference type="OrthoDB" id="306254at2759"/>
<dbReference type="InterPro" id="IPR028750">
    <property type="entry name" value="CEP350/CC187"/>
</dbReference>
<dbReference type="InterPro" id="IPR036859">
    <property type="entry name" value="CAP-Gly_dom_sf"/>
</dbReference>
<feature type="region of interest" description="Disordered" evidence="1">
    <location>
        <begin position="370"/>
        <end position="400"/>
    </location>
</feature>
<dbReference type="GO" id="GO:0005813">
    <property type="term" value="C:centrosome"/>
    <property type="evidence" value="ECO:0007669"/>
    <property type="project" value="InterPro"/>
</dbReference>
<reference evidence="3 4" key="1">
    <citation type="submission" date="2019-09" db="EMBL/GenBank/DDBJ databases">
        <title>Bird 10,000 Genomes (B10K) Project - Family phase.</title>
        <authorList>
            <person name="Zhang G."/>
        </authorList>
    </citation>
    <scope>NUCLEOTIDE SEQUENCE [LARGE SCALE GENOMIC DNA]</scope>
    <source>
        <strain evidence="3">B10K-DU-029-46</strain>
    </source>
</reference>
<dbReference type="SUPFAM" id="SSF74924">
    <property type="entry name" value="Cap-Gly domain"/>
    <property type="match status" value="1"/>
</dbReference>
<protein>
    <submittedName>
        <fullName evidence="3">CE350 protein</fullName>
    </submittedName>
</protein>
<evidence type="ECO:0000313" key="4">
    <source>
        <dbReference type="Proteomes" id="UP000582182"/>
    </source>
</evidence>
<keyword evidence="4" id="KW-1185">Reference proteome</keyword>
<comment type="caution">
    <text evidence="3">The sequence shown here is derived from an EMBL/GenBank/DDBJ whole genome shotgun (WGS) entry which is preliminary data.</text>
</comment>
<dbReference type="PANTHER" id="PTHR13958">
    <property type="entry name" value="CENTROSOME-ASSOCIATED PROTEIN 350"/>
    <property type="match status" value="1"/>
</dbReference>
<evidence type="ECO:0000313" key="3">
    <source>
        <dbReference type="EMBL" id="NXU59309.1"/>
    </source>
</evidence>
<feature type="domain" description="CAP-Gly" evidence="2">
    <location>
        <begin position="228"/>
        <end position="270"/>
    </location>
</feature>
<feature type="non-terminal residue" evidence="3">
    <location>
        <position position="1"/>
    </location>
</feature>
<evidence type="ECO:0000256" key="1">
    <source>
        <dbReference type="SAM" id="MobiDB-lite"/>
    </source>
</evidence>
<sequence length="805" mass="90811">SSKDEDDTSFVSDVDLLPNDENTLSEILSPVDEVLSYGSADLSSSNKRDLSFFGKDFPPPPPPLGADAMKNYDLTLTRDDFSSPPEQMMVLGTGQCVDEDALPPLPDNIAPEEFPLLNQETTDAFPAQDGGVSEEPLVEDISSEKEGLLEYQQGEHEAALQHLEYLPVSNTISAVQANKSPDFTMKQHKTNLTLPKDEEDGDDPLLSFEIGDRVLVKQTQPGTLKFKGRTCFDSGHWAGIALDKAEGDNDGTYKGVKYFECAQHCGVFVRPEEISHLLGADKKASKCTRNEDSDSFCDEKSFKEDWKSSDDDEQGGGLTEKKADDTKSSGGSEVKGNQSRLHDALRSGKGQKLPCSDQCKDFLCQNNLRPDKEKTEHTQMEQKRSADGLPIRSKPSNTDELKPNKNICCLVEEVKRNELADDIASELVKKLLLDALVAFSESAQHKYKNSLEKPTMNCDKDSSQEDNQKLFVPKENSAAVLSEQSAKIPDVLLQNLDALGVQGCHTIAERIIMKFVDDAVKEYKKIKRKHGLKADQIFPSSSEASPANMSLLVKILDAGVFGSSKDFDQPSCDEQMLVKPTKKQNLYKFDQWRSAPWKKTVEVPLVVPHCSSYVKELSANAVEELWTPENLHSNFRRISVPKHLECNDVSGNDLDVESKRMYNQVIFDLTRELLHAEYQVTTNPNRFPWMKENLGFCHFRHLCRRTDVNKVKMFVQNEIIKIMNLEKNDLEMKRNFLNMTKYGSCKRDRVDCILIQELHKEESQWTYYDDDEFTVKMRMTEEIFGSLILDTIKVLNNIYLKKASD</sequence>
<dbReference type="Pfam" id="PF01302">
    <property type="entry name" value="CAP_GLY"/>
    <property type="match status" value="1"/>
</dbReference>
<dbReference type="Gene3D" id="2.30.30.190">
    <property type="entry name" value="CAP Gly-rich-like domain"/>
    <property type="match status" value="1"/>
</dbReference>
<dbReference type="Proteomes" id="UP000582182">
    <property type="component" value="Unassembled WGS sequence"/>
</dbReference>
<dbReference type="PROSITE" id="PS50245">
    <property type="entry name" value="CAP_GLY_2"/>
    <property type="match status" value="1"/>
</dbReference>
<accession>A0A7L3LYC8</accession>
<evidence type="ECO:0000259" key="2">
    <source>
        <dbReference type="PROSITE" id="PS50245"/>
    </source>
</evidence>
<dbReference type="AlphaFoldDB" id="A0A7L3LYC8"/>
<feature type="compositionally biased region" description="Polar residues" evidence="1">
    <location>
        <begin position="328"/>
        <end position="339"/>
    </location>
</feature>
<proteinExistence type="predicted"/>
<dbReference type="EMBL" id="VZTY01034369">
    <property type="protein sequence ID" value="NXU59309.1"/>
    <property type="molecule type" value="Genomic_DNA"/>
</dbReference>
<gene>
    <name evidence="3" type="primary">Cep350_2</name>
    <name evidence="3" type="ORF">TURVEL_R14403</name>
</gene>
<dbReference type="InterPro" id="IPR000938">
    <property type="entry name" value="CAP-Gly_domain"/>
</dbReference>
<dbReference type="GO" id="GO:0008017">
    <property type="term" value="F:microtubule binding"/>
    <property type="evidence" value="ECO:0007669"/>
    <property type="project" value="InterPro"/>
</dbReference>
<feature type="compositionally biased region" description="Basic and acidic residues" evidence="1">
    <location>
        <begin position="370"/>
        <end position="386"/>
    </location>
</feature>
<name>A0A7L3LYC8_9CHAR</name>
<feature type="non-terminal residue" evidence="3">
    <location>
        <position position="805"/>
    </location>
</feature>
<dbReference type="SMART" id="SM01052">
    <property type="entry name" value="CAP_GLY"/>
    <property type="match status" value="1"/>
</dbReference>